<organism evidence="9 10">
    <name type="scientific">Parasediminibacterium paludis</name>
    <dbReference type="NCBI Taxonomy" id="908966"/>
    <lineage>
        <taxon>Bacteria</taxon>
        <taxon>Pseudomonadati</taxon>
        <taxon>Bacteroidota</taxon>
        <taxon>Chitinophagia</taxon>
        <taxon>Chitinophagales</taxon>
        <taxon>Chitinophagaceae</taxon>
        <taxon>Parasediminibacterium</taxon>
    </lineage>
</organism>
<protein>
    <submittedName>
        <fullName evidence="9">ExbD/TolR family protein</fullName>
    </submittedName>
</protein>
<gene>
    <name evidence="9" type="ORF">ACFOW1_10335</name>
</gene>
<evidence type="ECO:0000256" key="8">
    <source>
        <dbReference type="SAM" id="Phobius"/>
    </source>
</evidence>
<evidence type="ECO:0000256" key="7">
    <source>
        <dbReference type="RuleBase" id="RU003879"/>
    </source>
</evidence>
<keyword evidence="7" id="KW-0813">Transport</keyword>
<dbReference type="PANTHER" id="PTHR30558:SF3">
    <property type="entry name" value="BIOPOLYMER TRANSPORT PROTEIN EXBD-RELATED"/>
    <property type="match status" value="1"/>
</dbReference>
<evidence type="ECO:0000313" key="9">
    <source>
        <dbReference type="EMBL" id="MFC4232290.1"/>
    </source>
</evidence>
<evidence type="ECO:0000256" key="6">
    <source>
        <dbReference type="ARBA" id="ARBA00023136"/>
    </source>
</evidence>
<dbReference type="PANTHER" id="PTHR30558">
    <property type="entry name" value="EXBD MEMBRANE COMPONENT OF PMF-DRIVEN MACROMOLECULE IMPORT SYSTEM"/>
    <property type="match status" value="1"/>
</dbReference>
<keyword evidence="7" id="KW-0653">Protein transport</keyword>
<keyword evidence="3" id="KW-1003">Cell membrane</keyword>
<dbReference type="RefSeq" id="WP_379014084.1">
    <property type="nucleotide sequence ID" value="NZ_JBHSDC010000019.1"/>
</dbReference>
<evidence type="ECO:0000256" key="1">
    <source>
        <dbReference type="ARBA" id="ARBA00004162"/>
    </source>
</evidence>
<sequence>MAELQAQDNRKTRGVKKGKKLSTRVDLTPMVDLGFLLITFFIFTTTMSKAMAMGINLPSDKPTDPPNLTAASKTISLILGANNSITYYIGDDVKANFTTNYTAKGIRTILINKQHALGKDAKKMVVLIKPTSQASYANVVDILDEMAINGVKTYVLMEPDTIELLAAN</sequence>
<dbReference type="Pfam" id="PF02472">
    <property type="entry name" value="ExbD"/>
    <property type="match status" value="1"/>
</dbReference>
<dbReference type="Proteomes" id="UP001595906">
    <property type="component" value="Unassembled WGS sequence"/>
</dbReference>
<keyword evidence="4 7" id="KW-0812">Transmembrane</keyword>
<evidence type="ECO:0000256" key="2">
    <source>
        <dbReference type="ARBA" id="ARBA00005811"/>
    </source>
</evidence>
<accession>A0ABV8PYC3</accession>
<evidence type="ECO:0000313" key="10">
    <source>
        <dbReference type="Proteomes" id="UP001595906"/>
    </source>
</evidence>
<dbReference type="EMBL" id="JBHSDC010000019">
    <property type="protein sequence ID" value="MFC4232290.1"/>
    <property type="molecule type" value="Genomic_DNA"/>
</dbReference>
<feature type="transmembrane region" description="Helical" evidence="8">
    <location>
        <begin position="21"/>
        <end position="43"/>
    </location>
</feature>
<keyword evidence="10" id="KW-1185">Reference proteome</keyword>
<reference evidence="10" key="1">
    <citation type="journal article" date="2019" name="Int. J. Syst. Evol. Microbiol.">
        <title>The Global Catalogue of Microorganisms (GCM) 10K type strain sequencing project: providing services to taxonomists for standard genome sequencing and annotation.</title>
        <authorList>
            <consortium name="The Broad Institute Genomics Platform"/>
            <consortium name="The Broad Institute Genome Sequencing Center for Infectious Disease"/>
            <person name="Wu L."/>
            <person name="Ma J."/>
        </authorList>
    </citation>
    <scope>NUCLEOTIDE SEQUENCE [LARGE SCALE GENOMIC DNA]</scope>
    <source>
        <strain evidence="10">CECT 8010</strain>
    </source>
</reference>
<comment type="caution">
    <text evidence="9">The sequence shown here is derived from an EMBL/GenBank/DDBJ whole genome shotgun (WGS) entry which is preliminary data.</text>
</comment>
<evidence type="ECO:0000256" key="5">
    <source>
        <dbReference type="ARBA" id="ARBA00022989"/>
    </source>
</evidence>
<keyword evidence="6 8" id="KW-0472">Membrane</keyword>
<comment type="similarity">
    <text evidence="2 7">Belongs to the ExbD/TolR family.</text>
</comment>
<comment type="subcellular location">
    <subcellularLocation>
        <location evidence="1">Cell membrane</location>
        <topology evidence="1">Single-pass membrane protein</topology>
    </subcellularLocation>
    <subcellularLocation>
        <location evidence="7">Cell membrane</location>
        <topology evidence="7">Single-pass type II membrane protein</topology>
    </subcellularLocation>
</comment>
<keyword evidence="5 8" id="KW-1133">Transmembrane helix</keyword>
<evidence type="ECO:0000256" key="4">
    <source>
        <dbReference type="ARBA" id="ARBA00022692"/>
    </source>
</evidence>
<evidence type="ECO:0000256" key="3">
    <source>
        <dbReference type="ARBA" id="ARBA00022475"/>
    </source>
</evidence>
<proteinExistence type="inferred from homology"/>
<dbReference type="InterPro" id="IPR003400">
    <property type="entry name" value="ExbD"/>
</dbReference>
<name>A0ABV8PYC3_9BACT</name>